<name>A0AAD9I9M0_9PEZI</name>
<comment type="caution">
    <text evidence="8">The sequence shown here is derived from an EMBL/GenBank/DDBJ whole genome shotgun (WGS) entry which is preliminary data.</text>
</comment>
<accession>A0AAD9I9M0</accession>
<dbReference type="AlphaFoldDB" id="A0AAD9I9M0"/>
<feature type="compositionally biased region" description="Acidic residues" evidence="7">
    <location>
        <begin position="143"/>
        <end position="157"/>
    </location>
</feature>
<dbReference type="Pfam" id="PF03998">
    <property type="entry name" value="Utp11"/>
    <property type="match status" value="1"/>
</dbReference>
<keyword evidence="9" id="KW-1185">Reference proteome</keyword>
<dbReference type="PIRSF" id="PIRSF015952">
    <property type="entry name" value="U3snoRNP11"/>
    <property type="match status" value="1"/>
</dbReference>
<comment type="subunit">
    <text evidence="6">Component of the ribosomal small subunit (SSU) processome.</text>
</comment>
<comment type="function">
    <text evidence="1 6">Involved in nucleolar processing of pre-18S ribosomal RNA.</text>
</comment>
<dbReference type="PANTHER" id="PTHR12838">
    <property type="entry name" value="U3 SMALL NUCLEOLAR RNA-ASSOCIATED PROTEIN 11"/>
    <property type="match status" value="1"/>
</dbReference>
<feature type="region of interest" description="Disordered" evidence="7">
    <location>
        <begin position="193"/>
        <end position="221"/>
    </location>
</feature>
<comment type="subcellular location">
    <subcellularLocation>
        <location evidence="2 6">Nucleus</location>
        <location evidence="2 6">Nucleolus</location>
    </subcellularLocation>
</comment>
<feature type="compositionally biased region" description="Polar residues" evidence="7">
    <location>
        <begin position="201"/>
        <end position="220"/>
    </location>
</feature>
<dbReference type="GO" id="GO:0032040">
    <property type="term" value="C:small-subunit processome"/>
    <property type="evidence" value="ECO:0007669"/>
    <property type="project" value="UniProtKB-UniRule"/>
</dbReference>
<evidence type="ECO:0000256" key="6">
    <source>
        <dbReference type="PIRNR" id="PIRNR015952"/>
    </source>
</evidence>
<sequence length="276" mass="31085">MSSLKNAAKAASKPHRERAQPAARQRLGLLEKHKDYAARARDYRQKQATLRALRRKAAARNDDEFAFGMMARPGPGSVLTRGRRAFTGTVDGDRGNRALGVEAVRLLKTQDMQYLRTMRTVAVKEVSQLEERLVLAGGGKEMEEAEEAEDGDEDDFGLEMPKKKKSQTATKARKIVFLDGVDERDQILQELEAHKQEEDYNQGSEDGRSTTTTNADQKLQSLAKLRRRLKTAKDKLQALTDAERELDVQRARMAKTATYGGITKSGKKIKIRERKR</sequence>
<comment type="similarity">
    <text evidence="3 6">Belongs to the UTP11 family.</text>
</comment>
<evidence type="ECO:0000313" key="9">
    <source>
        <dbReference type="Proteomes" id="UP001217918"/>
    </source>
</evidence>
<evidence type="ECO:0000256" key="7">
    <source>
        <dbReference type="SAM" id="MobiDB-lite"/>
    </source>
</evidence>
<keyword evidence="4 6" id="KW-0698">rRNA processing</keyword>
<reference evidence="8" key="1">
    <citation type="journal article" date="2023" name="Mol. Plant Microbe Interact.">
        <title>Elucidating the Obligate Nature and Biological Capacity of an Invasive Fungal Corn Pathogen.</title>
        <authorList>
            <person name="MacCready J.S."/>
            <person name="Roggenkamp E.M."/>
            <person name="Gdanetz K."/>
            <person name="Chilvers M.I."/>
        </authorList>
    </citation>
    <scope>NUCLEOTIDE SEQUENCE</scope>
    <source>
        <strain evidence="8">PM02</strain>
    </source>
</reference>
<protein>
    <recommendedName>
        <fullName evidence="6">U3 small nucleolar RNA-associated protein 11</fullName>
        <shortName evidence="6">U3 snoRNA-associated protein 11</shortName>
    </recommendedName>
</protein>
<evidence type="ECO:0000256" key="3">
    <source>
        <dbReference type="ARBA" id="ARBA00008105"/>
    </source>
</evidence>
<feature type="region of interest" description="Disordered" evidence="7">
    <location>
        <begin position="1"/>
        <end position="31"/>
    </location>
</feature>
<evidence type="ECO:0000256" key="4">
    <source>
        <dbReference type="ARBA" id="ARBA00022552"/>
    </source>
</evidence>
<evidence type="ECO:0000256" key="1">
    <source>
        <dbReference type="ARBA" id="ARBA00004099"/>
    </source>
</evidence>
<gene>
    <name evidence="8" type="ORF">P8C59_008011</name>
</gene>
<dbReference type="PANTHER" id="PTHR12838:SF0">
    <property type="entry name" value="U3 SMALL NUCLEOLAR RNA-ASSOCIATED PROTEIN 11-RELATED"/>
    <property type="match status" value="1"/>
</dbReference>
<evidence type="ECO:0000313" key="8">
    <source>
        <dbReference type="EMBL" id="KAK2073761.1"/>
    </source>
</evidence>
<feature type="compositionally biased region" description="Low complexity" evidence="7">
    <location>
        <begin position="1"/>
        <end position="11"/>
    </location>
</feature>
<evidence type="ECO:0000256" key="2">
    <source>
        <dbReference type="ARBA" id="ARBA00004604"/>
    </source>
</evidence>
<evidence type="ECO:0000256" key="5">
    <source>
        <dbReference type="ARBA" id="ARBA00023242"/>
    </source>
</evidence>
<keyword evidence="5 6" id="KW-0539">Nucleus</keyword>
<dbReference type="EMBL" id="JAQQPM010000007">
    <property type="protein sequence ID" value="KAK2073761.1"/>
    <property type="molecule type" value="Genomic_DNA"/>
</dbReference>
<dbReference type="Proteomes" id="UP001217918">
    <property type="component" value="Unassembled WGS sequence"/>
</dbReference>
<dbReference type="GO" id="GO:0006364">
    <property type="term" value="P:rRNA processing"/>
    <property type="evidence" value="ECO:0007669"/>
    <property type="project" value="UniProtKB-UniRule"/>
</dbReference>
<feature type="region of interest" description="Disordered" evidence="7">
    <location>
        <begin position="139"/>
        <end position="165"/>
    </location>
</feature>
<proteinExistence type="inferred from homology"/>
<dbReference type="InterPro" id="IPR007144">
    <property type="entry name" value="SSU_processome_Utp11"/>
</dbReference>
<organism evidence="8 9">
    <name type="scientific">Phyllachora maydis</name>
    <dbReference type="NCBI Taxonomy" id="1825666"/>
    <lineage>
        <taxon>Eukaryota</taxon>
        <taxon>Fungi</taxon>
        <taxon>Dikarya</taxon>
        <taxon>Ascomycota</taxon>
        <taxon>Pezizomycotina</taxon>
        <taxon>Sordariomycetes</taxon>
        <taxon>Sordariomycetidae</taxon>
        <taxon>Phyllachorales</taxon>
        <taxon>Phyllachoraceae</taxon>
        <taxon>Phyllachora</taxon>
    </lineage>
</organism>